<evidence type="ECO:0000313" key="4">
    <source>
        <dbReference type="Proteomes" id="UP000245768"/>
    </source>
</evidence>
<sequence>MLIRYLPGLPPSPHRAVVSTLPPKKFQSKATRAGRKRREERETKRKRKHRLFFRADRGGARTPRSIGFFLFCLAAILELHLLFFNPLLPSGLSKLLLQPAFSFWPFLFIFSFSILWYESSSPDTTTTPTTRARLGMTSSYLHKREGDRGKRTVARRSRTSRRLCQVLHAAYRIASHRTNASLVNTSL</sequence>
<feature type="transmembrane region" description="Helical" evidence="2">
    <location>
        <begin position="96"/>
        <end position="117"/>
    </location>
</feature>
<evidence type="ECO:0000256" key="2">
    <source>
        <dbReference type="SAM" id="Phobius"/>
    </source>
</evidence>
<keyword evidence="4" id="KW-1185">Reference proteome</keyword>
<dbReference type="EMBL" id="KZ819634">
    <property type="protein sequence ID" value="PWN93890.1"/>
    <property type="molecule type" value="Genomic_DNA"/>
</dbReference>
<dbReference type="Proteomes" id="UP000245768">
    <property type="component" value="Unassembled WGS sequence"/>
</dbReference>
<keyword evidence="2" id="KW-0472">Membrane</keyword>
<reference evidence="3" key="1">
    <citation type="journal article" date="2018" name="Mol. Biol. Evol.">
        <title>Broad Genomic Sampling Reveals a Smut Pathogenic Ancestry of the Fungal Clade Ustilaginomycotina.</title>
        <authorList>
            <person name="Kijpornyongpan T."/>
            <person name="Mondo S.J."/>
            <person name="Barry K."/>
            <person name="Sandor L."/>
            <person name="Lee J."/>
            <person name="Lipzen A."/>
            <person name="Pangilinan J."/>
            <person name="LaButti K."/>
            <person name="Hainaut M."/>
            <person name="Henrissat B."/>
            <person name="Grigoriev I.V."/>
            <person name="Spatafora J.W."/>
            <person name="Aime M.C."/>
        </authorList>
    </citation>
    <scope>NUCLEOTIDE SEQUENCE [LARGE SCALE GENOMIC DNA]</scope>
    <source>
        <strain evidence="3">MCA 4198</strain>
    </source>
</reference>
<dbReference type="GeneID" id="37047364"/>
<feature type="region of interest" description="Disordered" evidence="1">
    <location>
        <begin position="25"/>
        <end position="46"/>
    </location>
</feature>
<evidence type="ECO:0000256" key="1">
    <source>
        <dbReference type="SAM" id="MobiDB-lite"/>
    </source>
</evidence>
<dbReference type="RefSeq" id="XP_025381088.1">
    <property type="nucleotide sequence ID" value="XM_025525448.1"/>
</dbReference>
<keyword evidence="2" id="KW-1133">Transmembrane helix</keyword>
<name>A0A316YWI6_9BASI</name>
<organism evidence="3 4">
    <name type="scientific">Acaromyces ingoldii</name>
    <dbReference type="NCBI Taxonomy" id="215250"/>
    <lineage>
        <taxon>Eukaryota</taxon>
        <taxon>Fungi</taxon>
        <taxon>Dikarya</taxon>
        <taxon>Basidiomycota</taxon>
        <taxon>Ustilaginomycotina</taxon>
        <taxon>Exobasidiomycetes</taxon>
        <taxon>Exobasidiales</taxon>
        <taxon>Cryptobasidiaceae</taxon>
        <taxon>Acaromyces</taxon>
    </lineage>
</organism>
<gene>
    <name evidence="3" type="ORF">FA10DRAFT_34210</name>
</gene>
<protein>
    <submittedName>
        <fullName evidence="3">Uncharacterized protein</fullName>
    </submittedName>
</protein>
<accession>A0A316YWI6</accession>
<dbReference type="InParanoid" id="A0A316YWI6"/>
<evidence type="ECO:0000313" key="3">
    <source>
        <dbReference type="EMBL" id="PWN93890.1"/>
    </source>
</evidence>
<proteinExistence type="predicted"/>
<dbReference type="AlphaFoldDB" id="A0A316YWI6"/>
<keyword evidence="2" id="KW-0812">Transmembrane</keyword>
<feature type="transmembrane region" description="Helical" evidence="2">
    <location>
        <begin position="66"/>
        <end position="84"/>
    </location>
</feature>